<dbReference type="Gene3D" id="1.10.260.40">
    <property type="entry name" value="lambda repressor-like DNA-binding domains"/>
    <property type="match status" value="1"/>
</dbReference>
<feature type="region of interest" description="Disordered" evidence="1">
    <location>
        <begin position="21"/>
        <end position="91"/>
    </location>
</feature>
<sequence>MVASFDDVEDWRELPMREVLRRLGRQPGSESSENDVSNGKKIPVSIHLPGHCSDESNDRAPEEKLLNKSEIEGESQGEEANEDLADPSVERRIPEVMHEMYDFMRRFKAFRTEAGLTRNDTVLALNRRYGLRLSKDALSSFEQYLDPAGVRKWFRYLNEWMSDAQAILANGVSVDVVLRLPPKEPNVLGLSEANKRYNEAKARKQKKRAKRQDRGNLVQPTDGNTESLEIDELLELFGEKQAEKPNNKATSKGRRKPKHILPSKESENASARDEEVNGRGASDDEPAKIMEQKVGHSGPAGTRPDVFFPKTETIMLHVEETEHGTVVSGSNVESDNAQKVDACVQNTAANTMKKAKQTTSKVAAKGGQTQAVSTGSSSVSCAERSGQKTVKSAISKHDSCQSLGWKVRLTDGKTVDVRNRKLDDSLVTVNVFRLFAHLWEDFQKFGPSAFSAFLKIFS</sequence>
<name>A0A9J2P626_ASCLU</name>
<feature type="region of interest" description="Disordered" evidence="1">
    <location>
        <begin position="198"/>
        <end position="225"/>
    </location>
</feature>
<evidence type="ECO:0000313" key="3">
    <source>
        <dbReference type="WBParaSite" id="ALUE_0000528201-mRNA-1"/>
    </source>
</evidence>
<feature type="compositionally biased region" description="Basic and acidic residues" evidence="1">
    <location>
        <begin position="262"/>
        <end position="286"/>
    </location>
</feature>
<keyword evidence="2" id="KW-1185">Reference proteome</keyword>
<organism evidence="2 3">
    <name type="scientific">Ascaris lumbricoides</name>
    <name type="common">Giant roundworm</name>
    <dbReference type="NCBI Taxonomy" id="6252"/>
    <lineage>
        <taxon>Eukaryota</taxon>
        <taxon>Metazoa</taxon>
        <taxon>Ecdysozoa</taxon>
        <taxon>Nematoda</taxon>
        <taxon>Chromadorea</taxon>
        <taxon>Rhabditida</taxon>
        <taxon>Spirurina</taxon>
        <taxon>Ascaridomorpha</taxon>
        <taxon>Ascaridoidea</taxon>
        <taxon>Ascarididae</taxon>
        <taxon>Ascaris</taxon>
    </lineage>
</organism>
<feature type="compositionally biased region" description="Polar residues" evidence="1">
    <location>
        <begin position="28"/>
        <end position="37"/>
    </location>
</feature>
<dbReference type="Proteomes" id="UP000036681">
    <property type="component" value="Unplaced"/>
</dbReference>
<accession>A0A9J2P626</accession>
<feature type="region of interest" description="Disordered" evidence="1">
    <location>
        <begin position="238"/>
        <end position="286"/>
    </location>
</feature>
<protein>
    <submittedName>
        <fullName evidence="3">POU-specific domain-containing protein</fullName>
    </submittedName>
</protein>
<evidence type="ECO:0000256" key="1">
    <source>
        <dbReference type="SAM" id="MobiDB-lite"/>
    </source>
</evidence>
<dbReference type="InterPro" id="IPR010982">
    <property type="entry name" value="Lambda_DNA-bd_dom_sf"/>
</dbReference>
<dbReference type="GO" id="GO:0005634">
    <property type="term" value="C:nucleus"/>
    <property type="evidence" value="ECO:0007669"/>
    <property type="project" value="UniProtKB-ARBA"/>
</dbReference>
<dbReference type="WBParaSite" id="ALUE_0000528201-mRNA-1">
    <property type="protein sequence ID" value="ALUE_0000528201-mRNA-1"/>
    <property type="gene ID" value="ALUE_0000528201"/>
</dbReference>
<feature type="compositionally biased region" description="Basic residues" evidence="1">
    <location>
        <begin position="251"/>
        <end position="261"/>
    </location>
</feature>
<dbReference type="AlphaFoldDB" id="A0A9J2P626"/>
<evidence type="ECO:0000313" key="2">
    <source>
        <dbReference type="Proteomes" id="UP000036681"/>
    </source>
</evidence>
<feature type="compositionally biased region" description="Acidic residues" evidence="1">
    <location>
        <begin position="72"/>
        <end position="85"/>
    </location>
</feature>
<reference evidence="3" key="1">
    <citation type="submission" date="2023-03" db="UniProtKB">
        <authorList>
            <consortium name="WormBaseParasite"/>
        </authorList>
    </citation>
    <scope>IDENTIFICATION</scope>
</reference>
<proteinExistence type="predicted"/>
<feature type="compositionally biased region" description="Basic and acidic residues" evidence="1">
    <location>
        <begin position="52"/>
        <end position="71"/>
    </location>
</feature>
<dbReference type="GO" id="GO:0003677">
    <property type="term" value="F:DNA binding"/>
    <property type="evidence" value="ECO:0007669"/>
    <property type="project" value="InterPro"/>
</dbReference>